<dbReference type="RefSeq" id="WP_232417164.1">
    <property type="nucleotide sequence ID" value="NZ_CP101990.1"/>
</dbReference>
<dbReference type="Pfam" id="PF13160">
    <property type="entry name" value="DUF3995"/>
    <property type="match status" value="1"/>
</dbReference>
<evidence type="ECO:0000256" key="1">
    <source>
        <dbReference type="SAM" id="Phobius"/>
    </source>
</evidence>
<accession>A0ABY5KI01</accession>
<keyword evidence="1" id="KW-1133">Transmembrane helix</keyword>
<protein>
    <submittedName>
        <fullName evidence="2">DUF3995 domain-containing protein</fullName>
    </submittedName>
</protein>
<feature type="transmembrane region" description="Helical" evidence="1">
    <location>
        <begin position="88"/>
        <end position="116"/>
    </location>
</feature>
<dbReference type="InterPro" id="IPR025058">
    <property type="entry name" value="DUF3995"/>
</dbReference>
<evidence type="ECO:0000313" key="3">
    <source>
        <dbReference type="Proteomes" id="UP001315860"/>
    </source>
</evidence>
<keyword evidence="3" id="KW-1185">Reference proteome</keyword>
<proteinExistence type="predicted"/>
<reference evidence="2 3" key="1">
    <citation type="submission" date="2022-07" db="EMBL/GenBank/DDBJ databases">
        <title>Novel species in genus Aeromicrobium.</title>
        <authorList>
            <person name="Ye L."/>
        </authorList>
    </citation>
    <scope>NUCLEOTIDE SEQUENCE [LARGE SCALE GENOMIC DNA]</scope>
    <source>
        <strain evidence="3">zg-Y50</strain>
    </source>
</reference>
<organism evidence="2 3">
    <name type="scientific">Aeromicrobium duanguangcaii</name>
    <dbReference type="NCBI Taxonomy" id="2968086"/>
    <lineage>
        <taxon>Bacteria</taxon>
        <taxon>Bacillati</taxon>
        <taxon>Actinomycetota</taxon>
        <taxon>Actinomycetes</taxon>
        <taxon>Propionibacteriales</taxon>
        <taxon>Nocardioidaceae</taxon>
        <taxon>Aeromicrobium</taxon>
    </lineage>
</organism>
<gene>
    <name evidence="2" type="ORF">NP095_04565</name>
</gene>
<evidence type="ECO:0000313" key="2">
    <source>
        <dbReference type="EMBL" id="UUI69378.1"/>
    </source>
</evidence>
<dbReference type="EMBL" id="CP101990">
    <property type="protein sequence ID" value="UUI69378.1"/>
    <property type="molecule type" value="Genomic_DNA"/>
</dbReference>
<name>A0ABY5KI01_9ACTN</name>
<dbReference type="Proteomes" id="UP001315860">
    <property type="component" value="Chromosome"/>
</dbReference>
<feature type="transmembrane region" description="Helical" evidence="1">
    <location>
        <begin position="136"/>
        <end position="153"/>
    </location>
</feature>
<sequence length="157" mass="16739">MVPSLSTRRRVPAGLAWAALLGGVHAVASLYWAAGGTVLLWTLGEDLTQSLRGHEWLLLPVGAVKAFAAVGPWLLARHGWPWRRTTRGLCWLGAVLLVGWGSANTVVGMLVLGAVIEPGEVDRAGMIGHAFVWDPLFLAWGVCLAVGLFASRARGPR</sequence>
<keyword evidence="1" id="KW-0472">Membrane</keyword>
<feature type="transmembrane region" description="Helical" evidence="1">
    <location>
        <begin position="56"/>
        <end position="76"/>
    </location>
</feature>
<keyword evidence="1" id="KW-0812">Transmembrane</keyword>